<dbReference type="GO" id="GO:0030687">
    <property type="term" value="C:preribosome, large subunit precursor"/>
    <property type="evidence" value="ECO:0000318"/>
    <property type="project" value="GO_Central"/>
</dbReference>
<dbReference type="InterPro" id="IPR036236">
    <property type="entry name" value="Znf_C2H2_sf"/>
</dbReference>
<dbReference type="AlphaFoldDB" id="Q0U3Z2"/>
<protein>
    <recommendedName>
        <fullName evidence="3">C2H2-type domain-containing protein</fullName>
    </recommendedName>
</protein>
<evidence type="ECO:0000259" key="3">
    <source>
        <dbReference type="PROSITE" id="PS50157"/>
    </source>
</evidence>
<dbReference type="RefSeq" id="XP_001803730.1">
    <property type="nucleotide sequence ID" value="XM_001803678.1"/>
</dbReference>
<dbReference type="PANTHER" id="PTHR13182:SF8">
    <property type="entry name" value="CYTOPLASMIC 60S SUBUNIT BIOGENESIS FACTOR ZNF622"/>
    <property type="match status" value="1"/>
</dbReference>
<sequence length="299" mass="33754">MAAPTQKFPCNTCGLGFTNSMEQREHMRSDWHVGNLRRRIAGEGVLAEEERRSLSPPIIEPEDEYEEEDEGEQEGDEGGMVAVEQCLFCPLTLSSIDSTLEHMSQTHGLYIPHVDRIPDLSSFLGFLNTLVFNHHECLYCGAQKGSVSGVRTHMRDKGHEKVRWEDVEEFWDGAGDGEEGKEVERRGETEWQLPSGAIINSRSDSTCKPRHARWRTRAHEKATARAAITSTPSSDRQLTRNAELSLSSVADSQIRTLRCAEKKSRSTEAIARTACRWKMEQAPVLTKYYKKQNPVYQAG</sequence>
<dbReference type="InterPro" id="IPR041661">
    <property type="entry name" value="ZN622/Rei1/Reh1_Znf-C2H2"/>
</dbReference>
<proteinExistence type="predicted"/>
<dbReference type="InterPro" id="IPR013087">
    <property type="entry name" value="Znf_C2H2_type"/>
</dbReference>
<keyword evidence="1" id="KW-0862">Zinc</keyword>
<reference evidence="5" key="1">
    <citation type="journal article" date="2007" name="Plant Cell">
        <title>Dothideomycete-plant interactions illuminated by genome sequencing and EST analysis of the wheat pathogen Stagonospora nodorum.</title>
        <authorList>
            <person name="Hane J.K."/>
            <person name="Lowe R.G."/>
            <person name="Solomon P.S."/>
            <person name="Tan K.C."/>
            <person name="Schoch C.L."/>
            <person name="Spatafora J.W."/>
            <person name="Crous P.W."/>
            <person name="Kodira C."/>
            <person name="Birren B.W."/>
            <person name="Galagan J.E."/>
            <person name="Torriani S.F."/>
            <person name="McDonald B.A."/>
            <person name="Oliver R.P."/>
        </authorList>
    </citation>
    <scope>NUCLEOTIDE SEQUENCE [LARGE SCALE GENOMIC DNA]</scope>
    <source>
        <strain evidence="5">SN15 / ATCC MYA-4574 / FGSC 10173</strain>
    </source>
</reference>
<dbReference type="OMA" id="RVHAKSE"/>
<dbReference type="InParanoid" id="Q0U3Z2"/>
<dbReference type="PANTHER" id="PTHR13182">
    <property type="entry name" value="ZINC FINGER PROTEIN 622"/>
    <property type="match status" value="1"/>
</dbReference>
<dbReference type="SMART" id="SM00355">
    <property type="entry name" value="ZnF_C2H2"/>
    <property type="match status" value="3"/>
</dbReference>
<name>Q0U3Z2_PHANO</name>
<dbReference type="KEGG" id="pno:SNOG_13522"/>
<dbReference type="GO" id="GO:0042273">
    <property type="term" value="P:ribosomal large subunit biogenesis"/>
    <property type="evidence" value="ECO:0000318"/>
    <property type="project" value="GO_Central"/>
</dbReference>
<keyword evidence="1" id="KW-0479">Metal-binding</keyword>
<evidence type="ECO:0000313" key="5">
    <source>
        <dbReference type="Proteomes" id="UP000001055"/>
    </source>
</evidence>
<dbReference type="GO" id="GO:0008270">
    <property type="term" value="F:zinc ion binding"/>
    <property type="evidence" value="ECO:0007669"/>
    <property type="project" value="UniProtKB-KW"/>
</dbReference>
<dbReference type="PROSITE" id="PS00028">
    <property type="entry name" value="ZINC_FINGER_C2H2_1"/>
    <property type="match status" value="1"/>
</dbReference>
<dbReference type="InterPro" id="IPR040025">
    <property type="entry name" value="Znf622/Rei1/Reh1"/>
</dbReference>
<dbReference type="VEuPathDB" id="FungiDB:JI435_135220"/>
<feature type="domain" description="C2H2-type" evidence="3">
    <location>
        <begin position="8"/>
        <end position="37"/>
    </location>
</feature>
<accession>Q0U3Z2</accession>
<evidence type="ECO:0000256" key="2">
    <source>
        <dbReference type="SAM" id="MobiDB-lite"/>
    </source>
</evidence>
<organism evidence="4 5">
    <name type="scientific">Phaeosphaeria nodorum (strain SN15 / ATCC MYA-4574 / FGSC 10173)</name>
    <name type="common">Glume blotch fungus</name>
    <name type="synonym">Parastagonospora nodorum</name>
    <dbReference type="NCBI Taxonomy" id="321614"/>
    <lineage>
        <taxon>Eukaryota</taxon>
        <taxon>Fungi</taxon>
        <taxon>Dikarya</taxon>
        <taxon>Ascomycota</taxon>
        <taxon>Pezizomycotina</taxon>
        <taxon>Dothideomycetes</taxon>
        <taxon>Pleosporomycetidae</taxon>
        <taxon>Pleosporales</taxon>
        <taxon>Pleosporineae</taxon>
        <taxon>Phaeosphaeriaceae</taxon>
        <taxon>Parastagonospora</taxon>
    </lineage>
</organism>
<dbReference type="SUPFAM" id="SSF57667">
    <property type="entry name" value="beta-beta-alpha zinc fingers"/>
    <property type="match status" value="2"/>
</dbReference>
<evidence type="ECO:0000313" key="4">
    <source>
        <dbReference type="EMBL" id="EAT78969.1"/>
    </source>
</evidence>
<keyword evidence="1" id="KW-0863">Zinc-finger</keyword>
<dbReference type="GeneID" id="5980650"/>
<feature type="compositionally biased region" description="Acidic residues" evidence="2">
    <location>
        <begin position="60"/>
        <end position="77"/>
    </location>
</feature>
<dbReference type="Pfam" id="PF12756">
    <property type="entry name" value="zf-C2H2_2"/>
    <property type="match status" value="1"/>
</dbReference>
<dbReference type="Proteomes" id="UP000001055">
    <property type="component" value="Unassembled WGS sequence"/>
</dbReference>
<feature type="region of interest" description="Disordered" evidence="2">
    <location>
        <begin position="45"/>
        <end position="77"/>
    </location>
</feature>
<dbReference type="PROSITE" id="PS50157">
    <property type="entry name" value="ZINC_FINGER_C2H2_2"/>
    <property type="match status" value="1"/>
</dbReference>
<dbReference type="STRING" id="321614.Q0U3Z2"/>
<gene>
    <name evidence="4" type="ORF">SNOG_13522</name>
</gene>
<evidence type="ECO:0000256" key="1">
    <source>
        <dbReference type="PROSITE-ProRule" id="PRU00042"/>
    </source>
</evidence>
<dbReference type="EMBL" id="CH445351">
    <property type="protein sequence ID" value="EAT78969.1"/>
    <property type="molecule type" value="Genomic_DNA"/>
</dbReference>